<dbReference type="EMBL" id="JAFICZ010000001">
    <property type="protein sequence ID" value="MBP1293673.1"/>
    <property type="molecule type" value="Genomic_DNA"/>
</dbReference>
<evidence type="ECO:0000313" key="2">
    <source>
        <dbReference type="Proteomes" id="UP000673383"/>
    </source>
</evidence>
<accession>A0A8I1YBW4</accession>
<dbReference type="AlphaFoldDB" id="A0A8I1YBW4"/>
<name>A0A8I1YBW4_BRAEL</name>
<dbReference type="RefSeq" id="WP_028342858.1">
    <property type="nucleotide sequence ID" value="NZ_CP126003.1"/>
</dbReference>
<evidence type="ECO:0000313" key="1">
    <source>
        <dbReference type="EMBL" id="MBP1293673.1"/>
    </source>
</evidence>
<sequence>MSFRFIEDHRDAFPVRLMCAVLEVSPAGYYAWRDRPVSERTKSNATLLAAIQQVHQAAAAATAVPASMPSCTGRAVAPAAAGSSG</sequence>
<comment type="caution">
    <text evidence="1">The sequence shown here is derived from an EMBL/GenBank/DDBJ whole genome shotgun (WGS) entry which is preliminary data.</text>
</comment>
<dbReference type="Proteomes" id="UP000673383">
    <property type="component" value="Unassembled WGS sequence"/>
</dbReference>
<gene>
    <name evidence="1" type="ORF">JOH49_003426</name>
</gene>
<proteinExistence type="predicted"/>
<protein>
    <recommendedName>
        <fullName evidence="3">Transposase</fullName>
    </recommendedName>
</protein>
<reference evidence="1" key="1">
    <citation type="submission" date="2021-02" db="EMBL/GenBank/DDBJ databases">
        <title>Genomic Encyclopedia of Type Strains, Phase IV (KMG-V): Genome sequencing to study the core and pangenomes of soil and plant-associated prokaryotes.</title>
        <authorList>
            <person name="Whitman W."/>
        </authorList>
    </citation>
    <scope>NUCLEOTIDE SEQUENCE</scope>
    <source>
        <strain evidence="1">USDA 406</strain>
    </source>
</reference>
<evidence type="ECO:0008006" key="3">
    <source>
        <dbReference type="Google" id="ProtNLM"/>
    </source>
</evidence>
<organism evidence="1 2">
    <name type="scientific">Bradyrhizobium elkanii</name>
    <dbReference type="NCBI Taxonomy" id="29448"/>
    <lineage>
        <taxon>Bacteria</taxon>
        <taxon>Pseudomonadati</taxon>
        <taxon>Pseudomonadota</taxon>
        <taxon>Alphaproteobacteria</taxon>
        <taxon>Hyphomicrobiales</taxon>
        <taxon>Nitrobacteraceae</taxon>
        <taxon>Bradyrhizobium</taxon>
    </lineage>
</organism>